<accession>A0AAV2EMB0</accession>
<feature type="compositionally biased region" description="Basic and acidic residues" evidence="1">
    <location>
        <begin position="68"/>
        <end position="107"/>
    </location>
</feature>
<evidence type="ECO:0000256" key="1">
    <source>
        <dbReference type="SAM" id="MobiDB-lite"/>
    </source>
</evidence>
<dbReference type="Proteomes" id="UP001497516">
    <property type="component" value="Chromosome 5"/>
</dbReference>
<gene>
    <name evidence="2" type="ORF">LTRI10_LOCUS27869</name>
</gene>
<reference evidence="2 3" key="1">
    <citation type="submission" date="2024-04" db="EMBL/GenBank/DDBJ databases">
        <authorList>
            <person name="Fracassetti M."/>
        </authorList>
    </citation>
    <scope>NUCLEOTIDE SEQUENCE [LARGE SCALE GENOMIC DNA]</scope>
</reference>
<organism evidence="2 3">
    <name type="scientific">Linum trigynum</name>
    <dbReference type="NCBI Taxonomy" id="586398"/>
    <lineage>
        <taxon>Eukaryota</taxon>
        <taxon>Viridiplantae</taxon>
        <taxon>Streptophyta</taxon>
        <taxon>Embryophyta</taxon>
        <taxon>Tracheophyta</taxon>
        <taxon>Spermatophyta</taxon>
        <taxon>Magnoliopsida</taxon>
        <taxon>eudicotyledons</taxon>
        <taxon>Gunneridae</taxon>
        <taxon>Pentapetalae</taxon>
        <taxon>rosids</taxon>
        <taxon>fabids</taxon>
        <taxon>Malpighiales</taxon>
        <taxon>Linaceae</taxon>
        <taxon>Linum</taxon>
    </lineage>
</organism>
<dbReference type="AlphaFoldDB" id="A0AAV2EMB0"/>
<protein>
    <submittedName>
        <fullName evidence="2">Uncharacterized protein</fullName>
    </submittedName>
</protein>
<name>A0AAV2EMB0_9ROSI</name>
<evidence type="ECO:0000313" key="2">
    <source>
        <dbReference type="EMBL" id="CAL1386852.1"/>
    </source>
</evidence>
<sequence>MDKAQRRPIGKVWRRQDQVRIREVNPTHLTPQKRTMEQQEEIGEQRENTNAHQKKAKTLVFTDMTRQTLDKQMQDREHGHDQPKGSSDKEMLITENENPRGRQEARNTNKVTTNEQMVGGVADPAQSQGRPAQ</sequence>
<proteinExistence type="predicted"/>
<dbReference type="EMBL" id="OZ034818">
    <property type="protein sequence ID" value="CAL1386852.1"/>
    <property type="molecule type" value="Genomic_DNA"/>
</dbReference>
<evidence type="ECO:0000313" key="3">
    <source>
        <dbReference type="Proteomes" id="UP001497516"/>
    </source>
</evidence>
<keyword evidence="3" id="KW-1185">Reference proteome</keyword>
<feature type="region of interest" description="Disordered" evidence="1">
    <location>
        <begin position="23"/>
        <end position="133"/>
    </location>
</feature>